<dbReference type="InterPro" id="IPR001965">
    <property type="entry name" value="Znf_PHD"/>
</dbReference>
<dbReference type="InterPro" id="IPR059080">
    <property type="entry name" value="WHD_PTC1"/>
</dbReference>
<dbReference type="InterPro" id="IPR057765">
    <property type="entry name" value="MS1-like_ubiquitin"/>
</dbReference>
<evidence type="ECO:0000256" key="3">
    <source>
        <dbReference type="ARBA" id="ARBA00022833"/>
    </source>
</evidence>
<evidence type="ECO:0000259" key="6">
    <source>
        <dbReference type="SMART" id="SM00249"/>
    </source>
</evidence>
<dbReference type="SUPFAM" id="SSF57903">
    <property type="entry name" value="FYVE/PHD zinc finger"/>
    <property type="match status" value="1"/>
</dbReference>
<proteinExistence type="predicted"/>
<protein>
    <submittedName>
        <fullName evidence="7">PHD finger family protein</fullName>
    </submittedName>
</protein>
<dbReference type="Pfam" id="PF25874">
    <property type="entry name" value="WHD_plant_repro"/>
    <property type="match status" value="1"/>
</dbReference>
<dbReference type="Pfam" id="PF00628">
    <property type="entry name" value="PHD"/>
    <property type="match status" value="1"/>
</dbReference>
<sequence>MAVGGERPLKRPRRKRVTADLHDFRTFPAAGESDSGQPFRESVKIFLNRQARVMYPPSVLQSLTAWQMVFQVGDPVGDLSDLSPLVVPMDVVEEDVTRSSRSVYCTQCRVVGWSGHPVCRKRYHFIIRADGCSVSGYQKACTRCGNLLYLSESRCKWCDSATPMEDFEEWVYAQFEDHTHLLHGVVHSNGYGHLLTVNGREGGSKVLTGSDIMDFWDRLCKRLAVRSITVMDMSRKYEMEYRLLHAITKGHSWYANWGYEFGCGSYALTLDAYQKAVHTLSTVPLAPLLLQGRGLRTRLQAVIAFYQSLSDSELLNIKDLFSFLLRLIHESSTPTLTKATENDLKSGASKVLCACTQNDVERVQQAMIKVLLAASHKTNWVTRYALKGAMCKTASPELLNYCLKHLGGKFAASGMVVQTRWNHDSYDVEFRLVQLSFTSYEDGMCSSIPSREHVKSDLKFLFDSLLHPGTMINLRPQVTRESMLDAATKLLDCKQFMKDYRPEKTIVSNSSGLRLLCYVELSDQLREDPAIPPELIILPSNATIADLKIEATKTFQEVYAMFKRFEASELLEYGSLEDSITLKFLVGPSGTVRIKGICPKMYALSHFRMERGTERWTVDCICGAKDDDGERMLACDNCGVWHHTRCAGIDDFNVITTKFVCLTCQKLSCKKSGTIHNSKEDFDGSSLLRTSTCSGEVVETDRVVPKLKVTFSVG</sequence>
<organism evidence="7">
    <name type="scientific">Rhizophora mucronata</name>
    <name type="common">Asiatic mangrove</name>
    <dbReference type="NCBI Taxonomy" id="61149"/>
    <lineage>
        <taxon>Eukaryota</taxon>
        <taxon>Viridiplantae</taxon>
        <taxon>Streptophyta</taxon>
        <taxon>Embryophyta</taxon>
        <taxon>Tracheophyta</taxon>
        <taxon>Spermatophyta</taxon>
        <taxon>Magnoliopsida</taxon>
        <taxon>eudicotyledons</taxon>
        <taxon>Gunneridae</taxon>
        <taxon>Pentapetalae</taxon>
        <taxon>rosids</taxon>
        <taxon>fabids</taxon>
        <taxon>Malpighiales</taxon>
        <taxon>Rhizophoraceae</taxon>
        <taxon>Rhizophora</taxon>
    </lineage>
</organism>
<keyword evidence="1" id="KW-0479">Metal-binding</keyword>
<dbReference type="AlphaFoldDB" id="A0A2P2K1H9"/>
<evidence type="ECO:0000256" key="1">
    <source>
        <dbReference type="ARBA" id="ARBA00022723"/>
    </source>
</evidence>
<dbReference type="PROSITE" id="PS01359">
    <property type="entry name" value="ZF_PHD_1"/>
    <property type="match status" value="1"/>
</dbReference>
<dbReference type="InterPro" id="IPR011011">
    <property type="entry name" value="Znf_FYVE_PHD"/>
</dbReference>
<dbReference type="InterPro" id="IPR019787">
    <property type="entry name" value="Znf_PHD-finger"/>
</dbReference>
<dbReference type="InterPro" id="IPR058054">
    <property type="entry name" value="Znf_MS1-like"/>
</dbReference>
<keyword evidence="3" id="KW-0862">Zinc</keyword>
<keyword evidence="2" id="KW-0863">Zinc-finger</keyword>
<accession>A0A2P2K1H9</accession>
<dbReference type="PANTHER" id="PTHR46201:SF6">
    <property type="entry name" value="PHD FINGER PLANT-LIKE PROTEIN"/>
    <property type="match status" value="1"/>
</dbReference>
<dbReference type="PANTHER" id="PTHR46201">
    <property type="entry name" value="PHD FINGER PROTEIN MALE MEIOCYTE DEATH 1-RELATED"/>
    <property type="match status" value="1"/>
</dbReference>
<name>A0A2P2K1H9_RHIMU</name>
<reference evidence="7" key="1">
    <citation type="submission" date="2018-02" db="EMBL/GenBank/DDBJ databases">
        <title>Rhizophora mucronata_Transcriptome.</title>
        <authorList>
            <person name="Meera S.P."/>
            <person name="Sreeshan A."/>
            <person name="Augustine A."/>
        </authorList>
    </citation>
    <scope>NUCLEOTIDE SEQUENCE</scope>
    <source>
        <tissue evidence="7">Leaf</tissue>
    </source>
</reference>
<dbReference type="EMBL" id="GGEC01019100">
    <property type="protein sequence ID" value="MBW99583.1"/>
    <property type="molecule type" value="Transcribed_RNA"/>
</dbReference>
<dbReference type="Pfam" id="PF25565">
    <property type="entry name" value="Ubiquitin_At1g33420"/>
    <property type="match status" value="1"/>
</dbReference>
<evidence type="ECO:0000256" key="5">
    <source>
        <dbReference type="ARBA" id="ARBA00023163"/>
    </source>
</evidence>
<feature type="domain" description="Zinc finger PHD-type" evidence="6">
    <location>
        <begin position="619"/>
        <end position="665"/>
    </location>
</feature>
<dbReference type="CDD" id="cd15556">
    <property type="entry name" value="PHD_MMD1_like"/>
    <property type="match status" value="1"/>
</dbReference>
<dbReference type="InterPro" id="IPR019786">
    <property type="entry name" value="Zinc_finger_PHD-type_CS"/>
</dbReference>
<keyword evidence="5" id="KW-0804">Transcription</keyword>
<evidence type="ECO:0000256" key="4">
    <source>
        <dbReference type="ARBA" id="ARBA00023015"/>
    </source>
</evidence>
<dbReference type="SMART" id="SM00249">
    <property type="entry name" value="PHD"/>
    <property type="match status" value="1"/>
</dbReference>
<evidence type="ECO:0000256" key="2">
    <source>
        <dbReference type="ARBA" id="ARBA00022771"/>
    </source>
</evidence>
<dbReference type="InterPro" id="IPR013083">
    <property type="entry name" value="Znf_RING/FYVE/PHD"/>
</dbReference>
<dbReference type="Gene3D" id="3.30.40.10">
    <property type="entry name" value="Zinc/RING finger domain, C3HC4 (zinc finger)"/>
    <property type="match status" value="1"/>
</dbReference>
<evidence type="ECO:0000313" key="7">
    <source>
        <dbReference type="EMBL" id="MBW99583.1"/>
    </source>
</evidence>
<dbReference type="GO" id="GO:0008270">
    <property type="term" value="F:zinc ion binding"/>
    <property type="evidence" value="ECO:0007669"/>
    <property type="project" value="UniProtKB-KW"/>
</dbReference>
<keyword evidence="4" id="KW-0805">Transcription regulation</keyword>